<feature type="compositionally biased region" description="Polar residues" evidence="1">
    <location>
        <begin position="109"/>
        <end position="118"/>
    </location>
</feature>
<evidence type="ECO:0000313" key="3">
    <source>
        <dbReference type="Proteomes" id="UP000313359"/>
    </source>
</evidence>
<feature type="non-terminal residue" evidence="2">
    <location>
        <position position="1"/>
    </location>
</feature>
<evidence type="ECO:0000256" key="1">
    <source>
        <dbReference type="SAM" id="MobiDB-lite"/>
    </source>
</evidence>
<dbReference type="Proteomes" id="UP000313359">
    <property type="component" value="Unassembled WGS sequence"/>
</dbReference>
<evidence type="ECO:0000313" key="2">
    <source>
        <dbReference type="EMBL" id="RPD52099.1"/>
    </source>
</evidence>
<protein>
    <submittedName>
        <fullName evidence="2">Uncharacterized protein</fullName>
    </submittedName>
</protein>
<dbReference type="AlphaFoldDB" id="A0A5C2RMF0"/>
<keyword evidence="3" id="KW-1185">Reference proteome</keyword>
<proteinExistence type="predicted"/>
<gene>
    <name evidence="2" type="ORF">L227DRAFT_568808</name>
</gene>
<reference evidence="2" key="1">
    <citation type="journal article" date="2018" name="Genome Biol. Evol.">
        <title>Genomics and development of Lentinus tigrinus, a white-rot wood-decaying mushroom with dimorphic fruiting bodies.</title>
        <authorList>
            <person name="Wu B."/>
            <person name="Xu Z."/>
            <person name="Knudson A."/>
            <person name="Carlson A."/>
            <person name="Chen N."/>
            <person name="Kovaka S."/>
            <person name="LaButti K."/>
            <person name="Lipzen A."/>
            <person name="Pennachio C."/>
            <person name="Riley R."/>
            <person name="Schakwitz W."/>
            <person name="Umezawa K."/>
            <person name="Ohm R.A."/>
            <person name="Grigoriev I.V."/>
            <person name="Nagy L.G."/>
            <person name="Gibbons J."/>
            <person name="Hibbett D."/>
        </authorList>
    </citation>
    <scope>NUCLEOTIDE SEQUENCE [LARGE SCALE GENOMIC DNA]</scope>
    <source>
        <strain evidence="2">ALCF2SS1-6</strain>
    </source>
</reference>
<sequence>SPGRLHEHFTWSPDALQIFQARLLTFAALLPTTASPPSPRPATLCTIPVSTDTHTPTTHLRCSPGSPVSTAPGRRVNGCGSELRAHSSTGRPGATHRQRPHAFYRSPTPDVSTRTRSLSKPVRSGDEQDTQLESESDRTTRPCPGLQDVVRDLRPSTKHERVRRGAESWAVSVRKRRKREWTRARSGLRSEGGLIRELQDTVRTLCAPVHSGSLTCRSSAPGMTFLKTGSAAKCTHSGGKRVSPNAARVMVGRRAACMSNAKQGAMYETFIAQVVIP</sequence>
<feature type="region of interest" description="Disordered" evidence="1">
    <location>
        <begin position="53"/>
        <end position="148"/>
    </location>
</feature>
<dbReference type="EMBL" id="ML122437">
    <property type="protein sequence ID" value="RPD52099.1"/>
    <property type="molecule type" value="Genomic_DNA"/>
</dbReference>
<organism evidence="2 3">
    <name type="scientific">Lentinus tigrinus ALCF2SS1-6</name>
    <dbReference type="NCBI Taxonomy" id="1328759"/>
    <lineage>
        <taxon>Eukaryota</taxon>
        <taxon>Fungi</taxon>
        <taxon>Dikarya</taxon>
        <taxon>Basidiomycota</taxon>
        <taxon>Agaricomycotina</taxon>
        <taxon>Agaricomycetes</taxon>
        <taxon>Polyporales</taxon>
        <taxon>Polyporaceae</taxon>
        <taxon>Lentinus</taxon>
    </lineage>
</organism>
<accession>A0A5C2RMF0</accession>
<name>A0A5C2RMF0_9APHY</name>